<keyword evidence="3" id="KW-1185">Reference proteome</keyword>
<feature type="domain" description="Amidohydrolase-related" evidence="1">
    <location>
        <begin position="55"/>
        <end position="390"/>
    </location>
</feature>
<dbReference type="PANTHER" id="PTHR43135">
    <property type="entry name" value="ALPHA-D-RIBOSE 1-METHYLPHOSPHONATE 5-TRIPHOSPHATE DIPHOSPHATASE"/>
    <property type="match status" value="1"/>
</dbReference>
<evidence type="ECO:0000313" key="2">
    <source>
        <dbReference type="EMBL" id="BAL88431.1"/>
    </source>
</evidence>
<name>I0H5Z4_ACTM4</name>
<dbReference type="KEGG" id="ams:AMIS_32110"/>
<gene>
    <name evidence="2" type="ordered locus">AMIS_32110</name>
</gene>
<evidence type="ECO:0000259" key="1">
    <source>
        <dbReference type="Pfam" id="PF01979"/>
    </source>
</evidence>
<dbReference type="Gene3D" id="3.20.20.140">
    <property type="entry name" value="Metal-dependent hydrolases"/>
    <property type="match status" value="1"/>
</dbReference>
<dbReference type="Proteomes" id="UP000007882">
    <property type="component" value="Chromosome"/>
</dbReference>
<keyword evidence="2" id="KW-0378">Hydrolase</keyword>
<dbReference type="HOGENOM" id="CLU_023620_2_2_11"/>
<reference evidence="2 3" key="1">
    <citation type="submission" date="2012-02" db="EMBL/GenBank/DDBJ databases">
        <title>Complete genome sequence of Actinoplanes missouriensis 431 (= NBRC 102363).</title>
        <authorList>
            <person name="Ohnishi Y."/>
            <person name="Ishikawa J."/>
            <person name="Sekine M."/>
            <person name="Hosoyama A."/>
            <person name="Harada T."/>
            <person name="Narita H."/>
            <person name="Hata T."/>
            <person name="Konno Y."/>
            <person name="Tutikane K."/>
            <person name="Fujita N."/>
            <person name="Horinouchi S."/>
            <person name="Hayakawa M."/>
        </authorList>
    </citation>
    <scope>NUCLEOTIDE SEQUENCE [LARGE SCALE GENOMIC DNA]</scope>
    <source>
        <strain evidence="3">ATCC 14538 / DSM 43046 / CBS 188.64 / JCM 3121 / NBRC 102363 / NCIMB 12654 / NRRL B-3342 / UNCC 431</strain>
    </source>
</reference>
<dbReference type="RefSeq" id="WP_014443326.1">
    <property type="nucleotide sequence ID" value="NC_017093.1"/>
</dbReference>
<proteinExistence type="predicted"/>
<evidence type="ECO:0000313" key="3">
    <source>
        <dbReference type="Proteomes" id="UP000007882"/>
    </source>
</evidence>
<dbReference type="GO" id="GO:0016810">
    <property type="term" value="F:hydrolase activity, acting on carbon-nitrogen (but not peptide) bonds"/>
    <property type="evidence" value="ECO:0007669"/>
    <property type="project" value="InterPro"/>
</dbReference>
<dbReference type="AlphaFoldDB" id="I0H5Z4"/>
<accession>I0H5Z4</accession>
<dbReference type="EMBL" id="AP012319">
    <property type="protein sequence ID" value="BAL88431.1"/>
    <property type="molecule type" value="Genomic_DNA"/>
</dbReference>
<dbReference type="InterPro" id="IPR011059">
    <property type="entry name" value="Metal-dep_hydrolase_composite"/>
</dbReference>
<dbReference type="Gene3D" id="2.30.40.10">
    <property type="entry name" value="Urease, subunit C, domain 1"/>
    <property type="match status" value="1"/>
</dbReference>
<protein>
    <submittedName>
        <fullName evidence="2">Putative amidohydrolase</fullName>
    </submittedName>
</protein>
<dbReference type="InterPro" id="IPR006680">
    <property type="entry name" value="Amidohydro-rel"/>
</dbReference>
<dbReference type="PATRIC" id="fig|512565.3.peg.3205"/>
<dbReference type="PANTHER" id="PTHR43135:SF3">
    <property type="entry name" value="ALPHA-D-RIBOSE 1-METHYLPHOSPHONATE 5-TRIPHOSPHATE DIPHOSPHATASE"/>
    <property type="match status" value="1"/>
</dbReference>
<dbReference type="eggNOG" id="COG1228">
    <property type="taxonomic scope" value="Bacteria"/>
</dbReference>
<sequence length="405" mass="41517">MLITATRMLTGPAGRVTTDGAVLVRGATIAAAGPRAEVARLADPGEPVSDHPGATLLPGLVNGHVHLSLDASPDPVGGLRAAGAEALEADMTERAARLVRAGITTVRDLGDRGGAALRLRARIAGGEVPGPRLLTSGAPLTPPGGHCWFFGGEVADERAALDAVRRHAEAGVDLIKVVASGGHLTAGAARMWESQFSAAELRRIVGEAHRLGLPVAVHAHGTESIAAAVDAGVDTIEHCTWMDGSGRLERRDDVAARMAARGIAACCTTCGPDWRGTLASRGPRETRETYGRLAWMAECGVPLLPGTDAGVSQSGFDGMTGLLELYHWLGFSTARVLELATTGAARLIGLGATTGLIAPGFDADLLVVDGDPLADLGALRRVRLVVARGRVSTPAGDVAAGHPAP</sequence>
<dbReference type="SUPFAM" id="SSF51556">
    <property type="entry name" value="Metallo-dependent hydrolases"/>
    <property type="match status" value="1"/>
</dbReference>
<dbReference type="InterPro" id="IPR051781">
    <property type="entry name" value="Metallo-dep_Hydrolase"/>
</dbReference>
<dbReference type="STRING" id="512565.AMIS_32110"/>
<dbReference type="Pfam" id="PF01979">
    <property type="entry name" value="Amidohydro_1"/>
    <property type="match status" value="1"/>
</dbReference>
<dbReference type="InterPro" id="IPR032466">
    <property type="entry name" value="Metal_Hydrolase"/>
</dbReference>
<dbReference type="SUPFAM" id="SSF51338">
    <property type="entry name" value="Composite domain of metallo-dependent hydrolases"/>
    <property type="match status" value="2"/>
</dbReference>
<organism evidence="2 3">
    <name type="scientific">Actinoplanes missouriensis (strain ATCC 14538 / DSM 43046 / CBS 188.64 / JCM 3121 / NBRC 102363 / NCIMB 12654 / NRRL B-3342 / UNCC 431)</name>
    <dbReference type="NCBI Taxonomy" id="512565"/>
    <lineage>
        <taxon>Bacteria</taxon>
        <taxon>Bacillati</taxon>
        <taxon>Actinomycetota</taxon>
        <taxon>Actinomycetes</taxon>
        <taxon>Micromonosporales</taxon>
        <taxon>Micromonosporaceae</taxon>
        <taxon>Actinoplanes</taxon>
    </lineage>
</organism>